<protein>
    <submittedName>
        <fullName evidence="1">Uncharacterized protein</fullName>
    </submittedName>
</protein>
<accession>A0A5E7PCP9</accession>
<dbReference type="AlphaFoldDB" id="A0A5E7PCP9"/>
<proteinExistence type="predicted"/>
<dbReference type="EMBL" id="CABVIN010000009">
    <property type="protein sequence ID" value="VVP47496.1"/>
    <property type="molecule type" value="Genomic_DNA"/>
</dbReference>
<evidence type="ECO:0000313" key="2">
    <source>
        <dbReference type="Proteomes" id="UP000377224"/>
    </source>
</evidence>
<gene>
    <name evidence="1" type="ORF">PS896_05186</name>
</gene>
<sequence>MSHPFVLNLIPTVHAANDDASSTSPSILDPRKEKVLVLHRTGMSRRKIVEATGETEHYVRQAIKGVPVVEKLPASPFERAVVLCYPMAIRRTGIRDYEFRSTMNECYGADWDPEKGKYKGRYTADNLKRVRERIRERATAEGQSAIFVMDWINTSEPVKSNSVITQCVLNVQDAIQEAVDEFMQASGIQNVEEGVDLALARRKQKFAARRYILKLAVKGLSKEPVGLLQERTLDQVNQLAGTPDAPGVHVPVIKSHHPEPTWHDAFLDYCEGQGWLHPDHYPEVELAISGAGY</sequence>
<reference evidence="1 2" key="1">
    <citation type="submission" date="2019-09" db="EMBL/GenBank/DDBJ databases">
        <authorList>
            <person name="Chandra G."/>
            <person name="Truman W A."/>
        </authorList>
    </citation>
    <scope>NUCLEOTIDE SEQUENCE [LARGE SCALE GENOMIC DNA]</scope>
    <source>
        <strain evidence="1">PS896</strain>
    </source>
</reference>
<dbReference type="Proteomes" id="UP000377224">
    <property type="component" value="Unassembled WGS sequence"/>
</dbReference>
<organism evidence="1 2">
    <name type="scientific">Pseudomonas fluorescens</name>
    <dbReference type="NCBI Taxonomy" id="294"/>
    <lineage>
        <taxon>Bacteria</taxon>
        <taxon>Pseudomonadati</taxon>
        <taxon>Pseudomonadota</taxon>
        <taxon>Gammaproteobacteria</taxon>
        <taxon>Pseudomonadales</taxon>
        <taxon>Pseudomonadaceae</taxon>
        <taxon>Pseudomonas</taxon>
    </lineage>
</organism>
<name>A0A5E7PCP9_PSEFL</name>
<dbReference type="RefSeq" id="WP_122854647.1">
    <property type="nucleotide sequence ID" value="NZ_CABVIN010000009.1"/>
</dbReference>
<evidence type="ECO:0000313" key="1">
    <source>
        <dbReference type="EMBL" id="VVP47496.1"/>
    </source>
</evidence>